<evidence type="ECO:0000256" key="1">
    <source>
        <dbReference type="SAM" id="Phobius"/>
    </source>
</evidence>
<dbReference type="RefSeq" id="WP_097323010.1">
    <property type="nucleotide sequence ID" value="NZ_OBDY01000013.1"/>
</dbReference>
<evidence type="ECO:0000313" key="3">
    <source>
        <dbReference type="EMBL" id="SNY52996.1"/>
    </source>
</evidence>
<gene>
    <name evidence="3" type="ORF">SAMN05421748_113152</name>
</gene>
<name>A0A285J0V5_9ACTN</name>
<feature type="transmembrane region" description="Helical" evidence="1">
    <location>
        <begin position="100"/>
        <end position="117"/>
    </location>
</feature>
<organism evidence="3 4">
    <name type="scientific">Paractinoplanes atraurantiacus</name>
    <dbReference type="NCBI Taxonomy" id="1036182"/>
    <lineage>
        <taxon>Bacteria</taxon>
        <taxon>Bacillati</taxon>
        <taxon>Actinomycetota</taxon>
        <taxon>Actinomycetes</taxon>
        <taxon>Micromonosporales</taxon>
        <taxon>Micromonosporaceae</taxon>
        <taxon>Paractinoplanes</taxon>
    </lineage>
</organism>
<keyword evidence="1" id="KW-1133">Transmembrane helix</keyword>
<feature type="transmembrane region" description="Helical" evidence="1">
    <location>
        <begin position="27"/>
        <end position="55"/>
    </location>
</feature>
<dbReference type="Proteomes" id="UP000219612">
    <property type="component" value="Unassembled WGS sequence"/>
</dbReference>
<proteinExistence type="predicted"/>
<evidence type="ECO:0000313" key="4">
    <source>
        <dbReference type="Proteomes" id="UP000219612"/>
    </source>
</evidence>
<keyword evidence="1" id="KW-0812">Transmembrane</keyword>
<evidence type="ECO:0000259" key="2">
    <source>
        <dbReference type="Pfam" id="PF23636"/>
    </source>
</evidence>
<protein>
    <recommendedName>
        <fullName evidence="2">DUF7144 domain-containing protein</fullName>
    </recommendedName>
</protein>
<keyword evidence="4" id="KW-1185">Reference proteome</keyword>
<dbReference type="AlphaFoldDB" id="A0A285J0V5"/>
<dbReference type="Pfam" id="PF23636">
    <property type="entry name" value="DUF7144"/>
    <property type="match status" value="1"/>
</dbReference>
<feature type="domain" description="DUF7144" evidence="2">
    <location>
        <begin position="32"/>
        <end position="146"/>
    </location>
</feature>
<keyword evidence="1" id="KW-0472">Membrane</keyword>
<dbReference type="EMBL" id="OBDY01000013">
    <property type="protein sequence ID" value="SNY52996.1"/>
    <property type="molecule type" value="Genomic_DNA"/>
</dbReference>
<dbReference type="OrthoDB" id="4482242at2"/>
<accession>A0A285J0V5</accession>
<feature type="transmembrane region" description="Helical" evidence="1">
    <location>
        <begin position="123"/>
        <end position="143"/>
    </location>
</feature>
<reference evidence="3 4" key="1">
    <citation type="submission" date="2017-09" db="EMBL/GenBank/DDBJ databases">
        <authorList>
            <person name="Ehlers B."/>
            <person name="Leendertz F.H."/>
        </authorList>
    </citation>
    <scope>NUCLEOTIDE SEQUENCE [LARGE SCALE GENOMIC DNA]</scope>
    <source>
        <strain evidence="3 4">CGMCC 4.6857</strain>
    </source>
</reference>
<feature type="transmembrane region" description="Helical" evidence="1">
    <location>
        <begin position="75"/>
        <end position="95"/>
    </location>
</feature>
<sequence>MSDTTARSNYADEAYVAPRRRTAEPTAWVGVVVFAAVMLMLMGGFQIMEGIVAIVRDDYYLTTNSGLILTLDYTAWGWTHLIIGLIAVGTGIGIFAGQTWARVVGIIIACLSALANAAFLPAYPIWCAIVIAMDVLIIYALAVHGREVK</sequence>
<dbReference type="InterPro" id="IPR055568">
    <property type="entry name" value="DUF7144"/>
</dbReference>